<keyword evidence="3" id="KW-1185">Reference proteome</keyword>
<proteinExistence type="predicted"/>
<gene>
    <name evidence="2" type="ORF">FF011L_54560</name>
</gene>
<accession>A0A517MP40</accession>
<evidence type="ECO:0000313" key="3">
    <source>
        <dbReference type="Proteomes" id="UP000320672"/>
    </source>
</evidence>
<organism evidence="2 3">
    <name type="scientific">Roseimaritima multifibrata</name>
    <dbReference type="NCBI Taxonomy" id="1930274"/>
    <lineage>
        <taxon>Bacteria</taxon>
        <taxon>Pseudomonadati</taxon>
        <taxon>Planctomycetota</taxon>
        <taxon>Planctomycetia</taxon>
        <taxon>Pirellulales</taxon>
        <taxon>Pirellulaceae</taxon>
        <taxon>Roseimaritima</taxon>
    </lineage>
</organism>
<dbReference type="Proteomes" id="UP000320672">
    <property type="component" value="Chromosome"/>
</dbReference>
<name>A0A517MP40_9BACT</name>
<dbReference type="AlphaFoldDB" id="A0A517MP40"/>
<reference evidence="2 3" key="1">
    <citation type="submission" date="2019-02" db="EMBL/GenBank/DDBJ databases">
        <title>Deep-cultivation of Planctomycetes and their phenomic and genomic characterization uncovers novel biology.</title>
        <authorList>
            <person name="Wiegand S."/>
            <person name="Jogler M."/>
            <person name="Boedeker C."/>
            <person name="Pinto D."/>
            <person name="Vollmers J."/>
            <person name="Rivas-Marin E."/>
            <person name="Kohn T."/>
            <person name="Peeters S.H."/>
            <person name="Heuer A."/>
            <person name="Rast P."/>
            <person name="Oberbeckmann S."/>
            <person name="Bunk B."/>
            <person name="Jeske O."/>
            <person name="Meyerdierks A."/>
            <person name="Storesund J.E."/>
            <person name="Kallscheuer N."/>
            <person name="Luecker S."/>
            <person name="Lage O.M."/>
            <person name="Pohl T."/>
            <person name="Merkel B.J."/>
            <person name="Hornburger P."/>
            <person name="Mueller R.-W."/>
            <person name="Bruemmer F."/>
            <person name="Labrenz M."/>
            <person name="Spormann A.M."/>
            <person name="Op den Camp H."/>
            <person name="Overmann J."/>
            <person name="Amann R."/>
            <person name="Jetten M.S.M."/>
            <person name="Mascher T."/>
            <person name="Medema M.H."/>
            <person name="Devos D.P."/>
            <person name="Kaster A.-K."/>
            <person name="Ovreas L."/>
            <person name="Rohde M."/>
            <person name="Galperin M.Y."/>
            <person name="Jogler C."/>
        </authorList>
    </citation>
    <scope>NUCLEOTIDE SEQUENCE [LARGE SCALE GENOMIC DNA]</scope>
    <source>
        <strain evidence="2 3">FF011L</strain>
    </source>
</reference>
<evidence type="ECO:0000313" key="2">
    <source>
        <dbReference type="EMBL" id="QDS96644.1"/>
    </source>
</evidence>
<feature type="chain" id="PRO_5022057940" description="DUF1570 domain-containing protein" evidence="1">
    <location>
        <begin position="29"/>
        <end position="269"/>
    </location>
</feature>
<protein>
    <recommendedName>
        <fullName evidence="4">DUF1570 domain-containing protein</fullName>
    </recommendedName>
</protein>
<dbReference type="KEGG" id="rml:FF011L_54560"/>
<evidence type="ECO:0000256" key="1">
    <source>
        <dbReference type="SAM" id="SignalP"/>
    </source>
</evidence>
<dbReference type="RefSeq" id="WP_145354753.1">
    <property type="nucleotide sequence ID" value="NZ_CP036262.1"/>
</dbReference>
<evidence type="ECO:0008006" key="4">
    <source>
        <dbReference type="Google" id="ProtNLM"/>
    </source>
</evidence>
<dbReference type="OrthoDB" id="249876at2"/>
<sequence precursor="true">MISRPCWRTFGRCLWIVFCAIGAPILFAAEPARQGTAPARWPFESQVGAFQVHSDYDVSSRTALLNELAALRTQLAQQLQIRIQEDPIHLILFARHNEYRSYLRLHFPDIPDRQALYVKKRGHGMVFAYENRSIEVDLRHETTHALLNDSLPYVPLWLDEGLAEYFEMPAAERETGSPHRRSVQLRALVGRAPEVTELENIGSIGQMGNAQYRDSWAWVHFLLHESDQSRGILIRFLRELQAHSPPGSFARRLAAEMPDHRQRFLSHFR</sequence>
<keyword evidence="1" id="KW-0732">Signal</keyword>
<feature type="signal peptide" evidence="1">
    <location>
        <begin position="1"/>
        <end position="28"/>
    </location>
</feature>
<dbReference type="EMBL" id="CP036262">
    <property type="protein sequence ID" value="QDS96644.1"/>
    <property type="molecule type" value="Genomic_DNA"/>
</dbReference>